<sequence>MSGPSFGMQVIWESADSVSESEIGLCLELTPRVEQQPRCFEMINGAVDRRRWSTDDKARSSHRPWN</sequence>
<accession>A0ABN8K6M3</accession>
<comment type="caution">
    <text evidence="1">The sequence shown here is derived from an EMBL/GenBank/DDBJ whole genome shotgun (WGS) entry which is preliminary data.</text>
</comment>
<reference evidence="1" key="1">
    <citation type="submission" date="2022-03" db="EMBL/GenBank/DDBJ databases">
        <authorList>
            <person name="Brunel B."/>
        </authorList>
    </citation>
    <scope>NUCLEOTIDE SEQUENCE</scope>
    <source>
        <strain evidence="1">STM4922sample</strain>
    </source>
</reference>
<keyword evidence="2" id="KW-1185">Reference proteome</keyword>
<dbReference type="EMBL" id="CAKXZS010000036">
    <property type="protein sequence ID" value="CAH2405910.1"/>
    <property type="molecule type" value="Genomic_DNA"/>
</dbReference>
<proteinExistence type="predicted"/>
<evidence type="ECO:0000313" key="2">
    <source>
        <dbReference type="Proteomes" id="UP001152604"/>
    </source>
</evidence>
<protein>
    <submittedName>
        <fullName evidence="1">Uncharacterized protein</fullName>
    </submittedName>
</protein>
<gene>
    <name evidence="1" type="ORF">MES4922_410026</name>
</gene>
<evidence type="ECO:0000313" key="1">
    <source>
        <dbReference type="EMBL" id="CAH2405910.1"/>
    </source>
</evidence>
<dbReference type="Proteomes" id="UP001152604">
    <property type="component" value="Unassembled WGS sequence"/>
</dbReference>
<name>A0ABN8K6M3_9HYPH</name>
<organism evidence="1 2">
    <name type="scientific">Mesorhizobium ventifaucium</name>
    <dbReference type="NCBI Taxonomy" id="666020"/>
    <lineage>
        <taxon>Bacteria</taxon>
        <taxon>Pseudomonadati</taxon>
        <taxon>Pseudomonadota</taxon>
        <taxon>Alphaproteobacteria</taxon>
        <taxon>Hyphomicrobiales</taxon>
        <taxon>Phyllobacteriaceae</taxon>
        <taxon>Mesorhizobium</taxon>
    </lineage>
</organism>